<comment type="caution">
    <text evidence="1">The sequence shown here is derived from an EMBL/GenBank/DDBJ whole genome shotgun (WGS) entry which is preliminary data.</text>
</comment>
<sequence length="191" mass="20618">MHRVAPRFDAAAASVRAVEFRSELVVSEIRPPANLAPEALALSGDVQPRVHGEDSDLGTGRFILLHDEAEPEAWRGDFRVVCFAQAPLETEIGVDPFLADVAWSWLIDALDSRGAAYEHPSGTATTINSKGYGELAEQGEGAQIELRASWTPRDLDLGAHAAAWGELLCMLAGLPPVESEGVTVLRPRRRA</sequence>
<dbReference type="InterPro" id="IPR021555">
    <property type="entry name" value="DUF3000"/>
</dbReference>
<evidence type="ECO:0000313" key="1">
    <source>
        <dbReference type="EMBL" id="MCT2043361.1"/>
    </source>
</evidence>
<protein>
    <submittedName>
        <fullName evidence="1">DUF3000 domain-containing protein</fullName>
    </submittedName>
</protein>
<gene>
    <name evidence="1" type="ORF">M3D15_08485</name>
</gene>
<evidence type="ECO:0000313" key="2">
    <source>
        <dbReference type="Proteomes" id="UP001525379"/>
    </source>
</evidence>
<dbReference type="EMBL" id="JALXSQ010000038">
    <property type="protein sequence ID" value="MCT2043361.1"/>
    <property type="molecule type" value="Genomic_DNA"/>
</dbReference>
<dbReference type="Proteomes" id="UP001525379">
    <property type="component" value="Unassembled WGS sequence"/>
</dbReference>
<dbReference type="Pfam" id="PF11452">
    <property type="entry name" value="DUF3000"/>
    <property type="match status" value="1"/>
</dbReference>
<name>A0ABT2HYG7_9MICO</name>
<accession>A0ABT2HYG7</accession>
<reference evidence="1 2" key="1">
    <citation type="submission" date="2022-04" db="EMBL/GenBank/DDBJ databases">
        <title>Human microbiome associated bacterial genomes.</title>
        <authorList>
            <person name="Sandstrom S."/>
            <person name="Salamzade R."/>
            <person name="Kalan L.R."/>
        </authorList>
    </citation>
    <scope>NUCLEOTIDE SEQUENCE [LARGE SCALE GENOMIC DNA]</scope>
    <source>
        <strain evidence="2">p3-SID1799</strain>
    </source>
</reference>
<organism evidence="1 2">
    <name type="scientific">Pseudoclavibacter albus</name>
    <dbReference type="NCBI Taxonomy" id="272241"/>
    <lineage>
        <taxon>Bacteria</taxon>
        <taxon>Bacillati</taxon>
        <taxon>Actinomycetota</taxon>
        <taxon>Actinomycetes</taxon>
        <taxon>Micrococcales</taxon>
        <taxon>Microbacteriaceae</taxon>
        <taxon>Pseudoclavibacter</taxon>
    </lineage>
</organism>
<proteinExistence type="predicted"/>
<keyword evidence="2" id="KW-1185">Reference proteome</keyword>